<proteinExistence type="predicted"/>
<sequence length="152" mass="17061">MSVYATKCESDSRLFWMCVLGDVRAGLSRLLHHGQKDHLRRMLDIYEHCHDAHPGPSCTGIQSLQLFGSDLVQQCFALLATYPQLDFMPTVQELNASCHLTMTIAWSFVHLLHCFMSGIHTVCSAPSASRRIQVSTAGLNADQRPSKQGWMR</sequence>
<dbReference type="EMBL" id="ML995838">
    <property type="protein sequence ID" value="KAF2769003.1"/>
    <property type="molecule type" value="Genomic_DNA"/>
</dbReference>
<keyword evidence="2" id="KW-1185">Reference proteome</keyword>
<reference evidence="1" key="1">
    <citation type="journal article" date="2020" name="Stud. Mycol.">
        <title>101 Dothideomycetes genomes: a test case for predicting lifestyles and emergence of pathogens.</title>
        <authorList>
            <person name="Haridas S."/>
            <person name="Albert R."/>
            <person name="Binder M."/>
            <person name="Bloem J."/>
            <person name="Labutti K."/>
            <person name="Salamov A."/>
            <person name="Andreopoulos B."/>
            <person name="Baker S."/>
            <person name="Barry K."/>
            <person name="Bills G."/>
            <person name="Bluhm B."/>
            <person name="Cannon C."/>
            <person name="Castanera R."/>
            <person name="Culley D."/>
            <person name="Daum C."/>
            <person name="Ezra D."/>
            <person name="Gonzalez J."/>
            <person name="Henrissat B."/>
            <person name="Kuo A."/>
            <person name="Liang C."/>
            <person name="Lipzen A."/>
            <person name="Lutzoni F."/>
            <person name="Magnuson J."/>
            <person name="Mondo S."/>
            <person name="Nolan M."/>
            <person name="Ohm R."/>
            <person name="Pangilinan J."/>
            <person name="Park H.-J."/>
            <person name="Ramirez L."/>
            <person name="Alfaro M."/>
            <person name="Sun H."/>
            <person name="Tritt A."/>
            <person name="Yoshinaga Y."/>
            <person name="Zwiers L.-H."/>
            <person name="Turgeon B."/>
            <person name="Goodwin S."/>
            <person name="Spatafora J."/>
            <person name="Crous P."/>
            <person name="Grigoriev I."/>
        </authorList>
    </citation>
    <scope>NUCLEOTIDE SEQUENCE</scope>
    <source>
        <strain evidence="1">CBS 116005</strain>
    </source>
</reference>
<gene>
    <name evidence="1" type="ORF">EJ03DRAFT_108768</name>
</gene>
<protein>
    <submittedName>
        <fullName evidence="1">Uncharacterized protein</fullName>
    </submittedName>
</protein>
<accession>A0A6G1L7U4</accession>
<evidence type="ECO:0000313" key="1">
    <source>
        <dbReference type="EMBL" id="KAF2769003.1"/>
    </source>
</evidence>
<name>A0A6G1L7U4_9PEZI</name>
<organism evidence="1 2">
    <name type="scientific">Teratosphaeria nubilosa</name>
    <dbReference type="NCBI Taxonomy" id="161662"/>
    <lineage>
        <taxon>Eukaryota</taxon>
        <taxon>Fungi</taxon>
        <taxon>Dikarya</taxon>
        <taxon>Ascomycota</taxon>
        <taxon>Pezizomycotina</taxon>
        <taxon>Dothideomycetes</taxon>
        <taxon>Dothideomycetidae</taxon>
        <taxon>Mycosphaerellales</taxon>
        <taxon>Teratosphaeriaceae</taxon>
        <taxon>Teratosphaeria</taxon>
    </lineage>
</organism>
<evidence type="ECO:0000313" key="2">
    <source>
        <dbReference type="Proteomes" id="UP000799436"/>
    </source>
</evidence>
<dbReference type="AlphaFoldDB" id="A0A6G1L7U4"/>
<dbReference type="Proteomes" id="UP000799436">
    <property type="component" value="Unassembled WGS sequence"/>
</dbReference>